<dbReference type="PANTHER" id="PTHR43682:SF1">
    <property type="entry name" value="LACTATE UTILIZATION PROTEIN C"/>
    <property type="match status" value="1"/>
</dbReference>
<dbReference type="RefSeq" id="WP_205087757.1">
    <property type="nucleotide sequence ID" value="NZ_CALXQD010000006.1"/>
</dbReference>
<dbReference type="Pfam" id="PF02589">
    <property type="entry name" value="LUD_dom"/>
    <property type="match status" value="1"/>
</dbReference>
<gene>
    <name evidence="2" type="ORF">H6A01_04935</name>
</gene>
<dbReference type="InterPro" id="IPR024185">
    <property type="entry name" value="FTHF_cligase-like_sf"/>
</dbReference>
<evidence type="ECO:0000259" key="1">
    <source>
        <dbReference type="Pfam" id="PF02589"/>
    </source>
</evidence>
<sequence>MDEAKRKAFFHRISHVLGRSEIPNYVAPYAYQKGPQGKMYADMTQEQIIDMFKAECEKVGTKYIVTDEASLAGTILNEIQERGGGKVIYPCTEEVEQYGLKDAFATVGEDVAHFVQWDPAKGRQANIDEAKVAEIGITFPILGIAETATVIQPSMQESGRSIGLLPLTHIAVLRTDSIVPRMTQSMALLADAYRENPADFPSNVVHISGPSNTADIELVRVVGVHGPINVTFILVE</sequence>
<organism evidence="2 3">
    <name type="scientific">Veillonella magna</name>
    <dbReference type="NCBI Taxonomy" id="464322"/>
    <lineage>
        <taxon>Bacteria</taxon>
        <taxon>Bacillati</taxon>
        <taxon>Bacillota</taxon>
        <taxon>Negativicutes</taxon>
        <taxon>Veillonellales</taxon>
        <taxon>Veillonellaceae</taxon>
        <taxon>Veillonella</taxon>
    </lineage>
</organism>
<dbReference type="PANTHER" id="PTHR43682">
    <property type="entry name" value="LACTATE UTILIZATION PROTEIN C"/>
    <property type="match status" value="1"/>
</dbReference>
<comment type="caution">
    <text evidence="2">The sequence shown here is derived from an EMBL/GenBank/DDBJ whole genome shotgun (WGS) entry which is preliminary data.</text>
</comment>
<dbReference type="Gene3D" id="3.40.50.10420">
    <property type="entry name" value="NagB/RpiA/CoA transferase-like"/>
    <property type="match status" value="1"/>
</dbReference>
<dbReference type="InterPro" id="IPR037171">
    <property type="entry name" value="NagB/RpiA_transferase-like"/>
</dbReference>
<reference evidence="2 3" key="1">
    <citation type="journal article" date="2021" name="Sci. Rep.">
        <title>The distribution of antibiotic resistance genes in chicken gut microbiota commensals.</title>
        <authorList>
            <person name="Juricova H."/>
            <person name="Matiasovicova J."/>
            <person name="Kubasova T."/>
            <person name="Cejkova D."/>
            <person name="Rychlik I."/>
        </authorList>
    </citation>
    <scope>NUCLEOTIDE SEQUENCE [LARGE SCALE GENOMIC DNA]</scope>
    <source>
        <strain evidence="2 3">An537</strain>
    </source>
</reference>
<dbReference type="SUPFAM" id="SSF100950">
    <property type="entry name" value="NagB/RpiA/CoA transferase-like"/>
    <property type="match status" value="1"/>
</dbReference>
<accession>A0ABS2GFQ6</accession>
<dbReference type="InterPro" id="IPR003741">
    <property type="entry name" value="LUD_dom"/>
</dbReference>
<evidence type="ECO:0000313" key="3">
    <source>
        <dbReference type="Proteomes" id="UP000707138"/>
    </source>
</evidence>
<dbReference type="EMBL" id="JACJLA010000007">
    <property type="protein sequence ID" value="MBM6912667.1"/>
    <property type="molecule type" value="Genomic_DNA"/>
</dbReference>
<name>A0ABS2GFQ6_9FIRM</name>
<feature type="domain" description="LUD" evidence="1">
    <location>
        <begin position="49"/>
        <end position="235"/>
    </location>
</feature>
<dbReference type="Proteomes" id="UP000707138">
    <property type="component" value="Unassembled WGS sequence"/>
</dbReference>
<protein>
    <submittedName>
        <fullName evidence="2">Lactate utilization protein C</fullName>
    </submittedName>
</protein>
<proteinExistence type="predicted"/>
<keyword evidence="3" id="KW-1185">Reference proteome</keyword>
<evidence type="ECO:0000313" key="2">
    <source>
        <dbReference type="EMBL" id="MBM6912667.1"/>
    </source>
</evidence>